<evidence type="ECO:0008006" key="3">
    <source>
        <dbReference type="Google" id="ProtNLM"/>
    </source>
</evidence>
<dbReference type="Pfam" id="PF11662">
    <property type="entry name" value="DUF3263"/>
    <property type="match status" value="1"/>
</dbReference>
<dbReference type="STRING" id="1823756.A4H34_03675"/>
<evidence type="ECO:0000313" key="2">
    <source>
        <dbReference type="Proteomes" id="UP000078368"/>
    </source>
</evidence>
<proteinExistence type="predicted"/>
<gene>
    <name evidence="1" type="ORF">A4H34_03675</name>
</gene>
<reference evidence="1 2" key="1">
    <citation type="submission" date="2016-04" db="EMBL/GenBank/DDBJ databases">
        <title>Peptidophaga gingivicola gen. nov., sp. nov., isolated from human subgingival plaque.</title>
        <authorList>
            <person name="Beall C.J."/>
            <person name="Mokrzan E.M."/>
            <person name="Griffen A.L."/>
            <person name="Leys E.J."/>
        </authorList>
    </citation>
    <scope>NUCLEOTIDE SEQUENCE [LARGE SCALE GENOMIC DNA]</scope>
    <source>
        <strain evidence="1 2">BA112</strain>
    </source>
</reference>
<dbReference type="Proteomes" id="UP000078368">
    <property type="component" value="Unassembled WGS sequence"/>
</dbReference>
<name>A0A179B3K1_9ACTO</name>
<protein>
    <recommendedName>
        <fullName evidence="3">DUF3263 domain-containing protein</fullName>
    </recommendedName>
</protein>
<comment type="caution">
    <text evidence="1">The sequence shown here is derived from an EMBL/GenBank/DDBJ whole genome shotgun (WGS) entry which is preliminary data.</text>
</comment>
<keyword evidence="2" id="KW-1185">Reference proteome</keyword>
<evidence type="ECO:0000313" key="1">
    <source>
        <dbReference type="EMBL" id="OAP86277.1"/>
    </source>
</evidence>
<dbReference type="EMBL" id="LVZK01000001">
    <property type="protein sequence ID" value="OAP86277.1"/>
    <property type="molecule type" value="Genomic_DNA"/>
</dbReference>
<sequence>MEEGTRLSDVENAVLDLEETWWTRGRTKSEAIATLGMTTTRYYLVLNRVLANPHARMERPELVGRLLRLRDRRAGERSSDGDC</sequence>
<accession>A0A179B3K1</accession>
<dbReference type="AlphaFoldDB" id="A0A179B3K1"/>
<organism evidence="1 2">
    <name type="scientific">Peptidiphaga gingivicola</name>
    <dbReference type="NCBI Taxonomy" id="2741497"/>
    <lineage>
        <taxon>Bacteria</taxon>
        <taxon>Bacillati</taxon>
        <taxon>Actinomycetota</taxon>
        <taxon>Actinomycetes</taxon>
        <taxon>Actinomycetales</taxon>
        <taxon>Actinomycetaceae</taxon>
        <taxon>Peptidiphaga</taxon>
    </lineage>
</organism>
<dbReference type="RefSeq" id="WP_009197678.1">
    <property type="nucleotide sequence ID" value="NZ_LVZK01000001.1"/>
</dbReference>
<dbReference type="InterPro" id="IPR021678">
    <property type="entry name" value="DUF3263"/>
</dbReference>